<dbReference type="AlphaFoldDB" id="A0A6A5W251"/>
<evidence type="ECO:0000313" key="3">
    <source>
        <dbReference type="Proteomes" id="UP000799779"/>
    </source>
</evidence>
<dbReference type="EMBL" id="ML977666">
    <property type="protein sequence ID" value="KAF1994241.1"/>
    <property type="molecule type" value="Genomic_DNA"/>
</dbReference>
<keyword evidence="3" id="KW-1185">Reference proteome</keyword>
<evidence type="ECO:0000256" key="1">
    <source>
        <dbReference type="SAM" id="MobiDB-lite"/>
    </source>
</evidence>
<organism evidence="2 3">
    <name type="scientific">Amniculicola lignicola CBS 123094</name>
    <dbReference type="NCBI Taxonomy" id="1392246"/>
    <lineage>
        <taxon>Eukaryota</taxon>
        <taxon>Fungi</taxon>
        <taxon>Dikarya</taxon>
        <taxon>Ascomycota</taxon>
        <taxon>Pezizomycotina</taxon>
        <taxon>Dothideomycetes</taxon>
        <taxon>Pleosporomycetidae</taxon>
        <taxon>Pleosporales</taxon>
        <taxon>Amniculicolaceae</taxon>
        <taxon>Amniculicola</taxon>
    </lineage>
</organism>
<protein>
    <submittedName>
        <fullName evidence="2">Uncharacterized protein</fullName>
    </submittedName>
</protein>
<proteinExistence type="predicted"/>
<evidence type="ECO:0000313" key="2">
    <source>
        <dbReference type="EMBL" id="KAF1994241.1"/>
    </source>
</evidence>
<sequence>MASPSSAALVGNLICCQIFYRDTIRAISAILPLSYLAENVEAGTCRALDILNDGRRTWPLMLVSDCDLARQLRVLLDAAKTYPKTDQRLITLAVYLHDPPEFYHDNLGCGRNGQICNTRIIDTFDNWGLEWTLGCTRDKKLIKKGTVDRFKKFIKDTADICKAFPYPGNPGGVPAGGEVVERADREAESPITDNVNDDDGVLVSRTGVSSVTDAAETVDLTLSRASSPAPTVHSIDSNATSKDHSVNGSKNAHRTGVRESRTVPNFTVTHQMTLQVGNESVVLSVGSGVEMVEELKVIEAAQELWTCLAENNLLGSAHLADVVKLARATVN</sequence>
<gene>
    <name evidence="2" type="ORF">P154DRAFT_527205</name>
</gene>
<reference evidence="2" key="1">
    <citation type="journal article" date="2020" name="Stud. Mycol.">
        <title>101 Dothideomycetes genomes: a test case for predicting lifestyles and emergence of pathogens.</title>
        <authorList>
            <person name="Haridas S."/>
            <person name="Albert R."/>
            <person name="Binder M."/>
            <person name="Bloem J."/>
            <person name="Labutti K."/>
            <person name="Salamov A."/>
            <person name="Andreopoulos B."/>
            <person name="Baker S."/>
            <person name="Barry K."/>
            <person name="Bills G."/>
            <person name="Bluhm B."/>
            <person name="Cannon C."/>
            <person name="Castanera R."/>
            <person name="Culley D."/>
            <person name="Daum C."/>
            <person name="Ezra D."/>
            <person name="Gonzalez J."/>
            <person name="Henrissat B."/>
            <person name="Kuo A."/>
            <person name="Liang C."/>
            <person name="Lipzen A."/>
            <person name="Lutzoni F."/>
            <person name="Magnuson J."/>
            <person name="Mondo S."/>
            <person name="Nolan M."/>
            <person name="Ohm R."/>
            <person name="Pangilinan J."/>
            <person name="Park H.-J."/>
            <person name="Ramirez L."/>
            <person name="Alfaro M."/>
            <person name="Sun H."/>
            <person name="Tritt A."/>
            <person name="Yoshinaga Y."/>
            <person name="Zwiers L.-H."/>
            <person name="Turgeon B."/>
            <person name="Goodwin S."/>
            <person name="Spatafora J."/>
            <person name="Crous P."/>
            <person name="Grigoriev I."/>
        </authorList>
    </citation>
    <scope>NUCLEOTIDE SEQUENCE</scope>
    <source>
        <strain evidence="2">CBS 123094</strain>
    </source>
</reference>
<feature type="region of interest" description="Disordered" evidence="1">
    <location>
        <begin position="225"/>
        <end position="257"/>
    </location>
</feature>
<accession>A0A6A5W251</accession>
<dbReference type="Proteomes" id="UP000799779">
    <property type="component" value="Unassembled WGS sequence"/>
</dbReference>
<name>A0A6A5W251_9PLEO</name>
<feature type="compositionally biased region" description="Polar residues" evidence="1">
    <location>
        <begin position="225"/>
        <end position="250"/>
    </location>
</feature>